<feature type="region of interest" description="Disordered" evidence="1">
    <location>
        <begin position="111"/>
        <end position="149"/>
    </location>
</feature>
<dbReference type="RefSeq" id="WP_010796846.1">
    <property type="nucleotide sequence ID" value="NZ_CP069262.1"/>
</dbReference>
<reference evidence="5 6" key="1">
    <citation type="submission" date="2018-06" db="EMBL/GenBank/DDBJ databases">
        <authorList>
            <consortium name="Pathogen Informatics"/>
            <person name="Doyle S."/>
        </authorList>
    </citation>
    <scope>NUCLEOTIDE SEQUENCE [LARGE SCALE GENOMIC DNA]</scope>
    <source>
        <strain evidence="5 6">NCTC11842</strain>
    </source>
</reference>
<feature type="region of interest" description="Disordered" evidence="1">
    <location>
        <begin position="37"/>
        <end position="97"/>
    </location>
</feature>
<dbReference type="Proteomes" id="UP000626180">
    <property type="component" value="Unassembled WGS sequence"/>
</dbReference>
<evidence type="ECO:0000256" key="1">
    <source>
        <dbReference type="SAM" id="MobiDB-lite"/>
    </source>
</evidence>
<accession>A0A2X2F3X6</accession>
<dbReference type="AlphaFoldDB" id="A0A2X2F3X6"/>
<organism evidence="5 6">
    <name type="scientific">Pseudomonas luteola</name>
    <dbReference type="NCBI Taxonomy" id="47886"/>
    <lineage>
        <taxon>Bacteria</taxon>
        <taxon>Pseudomonadati</taxon>
        <taxon>Pseudomonadota</taxon>
        <taxon>Gammaproteobacteria</taxon>
        <taxon>Pseudomonadales</taxon>
        <taxon>Pseudomonadaceae</taxon>
        <taxon>Pseudomonas</taxon>
    </lineage>
</organism>
<feature type="chain" id="PRO_5016023408" evidence="2">
    <location>
        <begin position="21"/>
        <end position="149"/>
    </location>
</feature>
<evidence type="ECO:0000313" key="6">
    <source>
        <dbReference type="Proteomes" id="UP000250443"/>
    </source>
</evidence>
<proteinExistence type="predicted"/>
<protein>
    <submittedName>
        <fullName evidence="4">DUF4124 domain-containing protein</fullName>
    </submittedName>
    <submittedName>
        <fullName evidence="5">Glycosyltransferase</fullName>
    </submittedName>
</protein>
<dbReference type="EMBL" id="UAUF01000014">
    <property type="protein sequence ID" value="SPZ13390.1"/>
    <property type="molecule type" value="Genomic_DNA"/>
</dbReference>
<feature type="compositionally biased region" description="Basic and acidic residues" evidence="1">
    <location>
        <begin position="117"/>
        <end position="139"/>
    </location>
</feature>
<evidence type="ECO:0000256" key="2">
    <source>
        <dbReference type="SAM" id="SignalP"/>
    </source>
</evidence>
<keyword evidence="2" id="KW-0732">Signal</keyword>
<dbReference type="EMBL" id="JADMCD010000015">
    <property type="protein sequence ID" value="MBF8643324.1"/>
    <property type="molecule type" value="Genomic_DNA"/>
</dbReference>
<gene>
    <name evidence="4" type="ORF">IRZ65_21905</name>
    <name evidence="5" type="ORF">NCTC11842_05127</name>
</gene>
<dbReference type="GO" id="GO:0016740">
    <property type="term" value="F:transferase activity"/>
    <property type="evidence" value="ECO:0007669"/>
    <property type="project" value="UniProtKB-KW"/>
</dbReference>
<evidence type="ECO:0000313" key="4">
    <source>
        <dbReference type="EMBL" id="MBF8643324.1"/>
    </source>
</evidence>
<dbReference type="Pfam" id="PF13511">
    <property type="entry name" value="DUF4124"/>
    <property type="match status" value="1"/>
</dbReference>
<feature type="domain" description="DUF4124" evidence="3">
    <location>
        <begin position="11"/>
        <end position="57"/>
    </location>
</feature>
<evidence type="ECO:0000313" key="5">
    <source>
        <dbReference type="EMBL" id="SPZ13390.1"/>
    </source>
</evidence>
<evidence type="ECO:0000259" key="3">
    <source>
        <dbReference type="Pfam" id="PF13511"/>
    </source>
</evidence>
<feature type="compositionally biased region" description="Basic and acidic residues" evidence="1">
    <location>
        <begin position="79"/>
        <end position="97"/>
    </location>
</feature>
<evidence type="ECO:0000313" key="7">
    <source>
        <dbReference type="Proteomes" id="UP000626180"/>
    </source>
</evidence>
<reference evidence="4 7" key="2">
    <citation type="submission" date="2020-10" db="EMBL/GenBank/DDBJ databases">
        <title>Genome sequences of Pseudomonas isolates.</title>
        <authorList>
            <person name="Wessels L."/>
            <person name="Reich F."/>
            <person name="Hammerl J."/>
        </authorList>
    </citation>
    <scope>NUCLEOTIDE SEQUENCE [LARGE SCALE GENOMIC DNA]</scope>
    <source>
        <strain evidence="4 7">20-MO00624-0</strain>
    </source>
</reference>
<keyword evidence="5" id="KW-0808">Transferase</keyword>
<feature type="signal peptide" evidence="2">
    <location>
        <begin position="1"/>
        <end position="20"/>
    </location>
</feature>
<keyword evidence="7" id="KW-1185">Reference proteome</keyword>
<sequence length="149" mass="16679">MWRTFLAISSAFVLMGSVHAAQVYKWVDAQGVTHFSAQPPADRSADEMKVKPAPSLSGQANTPGAGNGTGDAVNNAEQRSIEQKVQQDVREQEKKREEYCKAARTNLAQLRSNPRVMIEEGRGQMRRLTEEERQQRISEAEFSINQNCN</sequence>
<name>A0A2X2F3X6_PSELU</name>
<dbReference type="InterPro" id="IPR025392">
    <property type="entry name" value="DUF4124"/>
</dbReference>
<dbReference type="Proteomes" id="UP000250443">
    <property type="component" value="Unassembled WGS sequence"/>
</dbReference>